<feature type="transmembrane region" description="Helical" evidence="2">
    <location>
        <begin position="52"/>
        <end position="70"/>
    </location>
</feature>
<evidence type="ECO:0000256" key="1">
    <source>
        <dbReference type="SAM" id="MobiDB-lite"/>
    </source>
</evidence>
<keyword evidence="4" id="KW-1185">Reference proteome</keyword>
<feature type="transmembrane region" description="Helical" evidence="2">
    <location>
        <begin position="417"/>
        <end position="439"/>
    </location>
</feature>
<feature type="transmembrane region" description="Helical" evidence="2">
    <location>
        <begin position="362"/>
        <end position="381"/>
    </location>
</feature>
<evidence type="ECO:0000313" key="3">
    <source>
        <dbReference type="EMBL" id="MEE6257770.1"/>
    </source>
</evidence>
<name>A0ABU7RMQ6_9ACTN</name>
<accession>A0ABU7RMQ6</accession>
<keyword evidence="2" id="KW-0812">Transmembrane</keyword>
<feature type="transmembrane region" description="Helical" evidence="2">
    <location>
        <begin position="451"/>
        <end position="469"/>
    </location>
</feature>
<feature type="transmembrane region" description="Helical" evidence="2">
    <location>
        <begin position="481"/>
        <end position="499"/>
    </location>
</feature>
<feature type="transmembrane region" description="Helical" evidence="2">
    <location>
        <begin position="115"/>
        <end position="136"/>
    </location>
</feature>
<feature type="transmembrane region" description="Helical" evidence="2">
    <location>
        <begin position="12"/>
        <end position="32"/>
    </location>
</feature>
<gene>
    <name evidence="3" type="ORF">V1633_04595</name>
</gene>
<organism evidence="3 4">
    <name type="scientific">Plantactinospora sonchi</name>
    <dbReference type="NCBI Taxonomy" id="1544735"/>
    <lineage>
        <taxon>Bacteria</taxon>
        <taxon>Bacillati</taxon>
        <taxon>Actinomycetota</taxon>
        <taxon>Actinomycetes</taxon>
        <taxon>Micromonosporales</taxon>
        <taxon>Micromonosporaceae</taxon>
        <taxon>Plantactinospora</taxon>
    </lineage>
</organism>
<dbReference type="RefSeq" id="WP_331212884.1">
    <property type="nucleotide sequence ID" value="NZ_JAZGQK010000003.1"/>
</dbReference>
<dbReference type="Proteomes" id="UP001332243">
    <property type="component" value="Unassembled WGS sequence"/>
</dbReference>
<comment type="caution">
    <text evidence="3">The sequence shown here is derived from an EMBL/GenBank/DDBJ whole genome shotgun (WGS) entry which is preliminary data.</text>
</comment>
<keyword evidence="2" id="KW-0472">Membrane</keyword>
<sequence length="546" mass="56938">MGDSRRRSGTSRVMLAWLGGPVSLLAVLLLVVNDHVGKAAHPGLVTGKLSDLAGLVFAPALLAVVLAGLLPRLAPTPLAVTAVTTVGVVFTAVKATPVGAATASALWTALSGPSVVLADRTDLVALPALGVAWWTYTRARRRPVTRRAVRRFGVFVVLPGAVLAVAATSAPQYPSLEGAAVWRGSLVVGSANLYHGPADDPLDWRIGGPDGRDWRPMTPEEAEAAAPELLGASVRHQQICVPDQVAYCYRLVPGRLRVEESRDGGATWRTSWEVSEPHREWLARHYDGVRDPDVEVVSRALAVRRVGDGHVVVVANARDGIAVRDVTGTWSRVGFAPYSDEVVAPVPLPEPNRLPDGLLPEITIAVVLGCLAICLGCALLTRGEASSASWFVTTALLGLPFVAAGLGAYLLGDLLVLGTLALIPVGAFFLLVGIVGVVTEAARLWGVRRPLLIVLVGVLTAAGSLLPFAGWANGLTGHRGAALLGLLLALLGTALAGWLGHRAARPVSPDPAWPPVPPDPAWPPVPPGPVRPPVPPGPVRPPTSTG</sequence>
<feature type="transmembrane region" description="Helical" evidence="2">
    <location>
        <begin position="388"/>
        <end position="411"/>
    </location>
</feature>
<dbReference type="EMBL" id="JAZGQK010000003">
    <property type="protein sequence ID" value="MEE6257770.1"/>
    <property type="molecule type" value="Genomic_DNA"/>
</dbReference>
<evidence type="ECO:0000313" key="4">
    <source>
        <dbReference type="Proteomes" id="UP001332243"/>
    </source>
</evidence>
<reference evidence="3 4" key="1">
    <citation type="submission" date="2024-01" db="EMBL/GenBank/DDBJ databases">
        <title>Genome insights into Plantactinospora sonchi sp. nov.</title>
        <authorList>
            <person name="Wang L."/>
        </authorList>
    </citation>
    <scope>NUCLEOTIDE SEQUENCE [LARGE SCALE GENOMIC DNA]</scope>
    <source>
        <strain evidence="3 4">NEAU-QY2</strain>
    </source>
</reference>
<feature type="region of interest" description="Disordered" evidence="1">
    <location>
        <begin position="507"/>
        <end position="546"/>
    </location>
</feature>
<evidence type="ECO:0000256" key="2">
    <source>
        <dbReference type="SAM" id="Phobius"/>
    </source>
</evidence>
<keyword evidence="2" id="KW-1133">Transmembrane helix</keyword>
<proteinExistence type="predicted"/>
<feature type="compositionally biased region" description="Pro residues" evidence="1">
    <location>
        <begin position="508"/>
        <end position="546"/>
    </location>
</feature>
<feature type="transmembrane region" description="Helical" evidence="2">
    <location>
        <begin position="148"/>
        <end position="167"/>
    </location>
</feature>
<protein>
    <submittedName>
        <fullName evidence="3">Uncharacterized protein</fullName>
    </submittedName>
</protein>